<dbReference type="Pfam" id="PF13386">
    <property type="entry name" value="DsbD_2"/>
    <property type="match status" value="1"/>
</dbReference>
<dbReference type="RefSeq" id="WP_379715534.1">
    <property type="nucleotide sequence ID" value="NZ_JBHTBS010000013.1"/>
</dbReference>
<comment type="caution">
    <text evidence="4">The sequence shown here is derived from an EMBL/GenBank/DDBJ whole genome shotgun (WGS) entry which is preliminary data.</text>
</comment>
<name>A0ABW2L9X8_9BACT</name>
<dbReference type="PANTHER" id="PTHR42208">
    <property type="entry name" value="HEAVY METAL TRANSPORTER-RELATED"/>
    <property type="match status" value="1"/>
</dbReference>
<keyword evidence="1" id="KW-0472">Membrane</keyword>
<sequence>MTTITTFGALAVGLATSVHCAGMCGPIACGVGTLAKSETERLTAASLYHASRLFAYTVIGAICGALGKEPLSWFFDSPAVLLPWALVAALLLLASGLDKKIPRPKILNRLTARARLKAGRFSAIGGATTMGLLTPFLPCGPLYAVFIALMASGSAARGAEAALAFGLGTVPLLWLAQHHFHRLRMKLTPIRLAQIQRGLALVTALLLAWRLHDTLPDFSAKADTVPAETRELPSCCH</sequence>
<keyword evidence="1" id="KW-1133">Transmembrane helix</keyword>
<evidence type="ECO:0000256" key="1">
    <source>
        <dbReference type="SAM" id="Phobius"/>
    </source>
</evidence>
<dbReference type="PANTHER" id="PTHR42208:SF1">
    <property type="entry name" value="HEAVY METAL TRANSPORTER"/>
    <property type="match status" value="1"/>
</dbReference>
<keyword evidence="5" id="KW-1185">Reference proteome</keyword>
<feature type="transmembrane region" description="Helical" evidence="1">
    <location>
        <begin position="79"/>
        <end position="97"/>
    </location>
</feature>
<feature type="transmembrane region" description="Helical" evidence="1">
    <location>
        <begin position="118"/>
        <end position="137"/>
    </location>
</feature>
<dbReference type="Proteomes" id="UP001596472">
    <property type="component" value="Unassembled WGS sequence"/>
</dbReference>
<evidence type="ECO:0000259" key="3">
    <source>
        <dbReference type="Pfam" id="PF13386"/>
    </source>
</evidence>
<feature type="domain" description="Urease accessory protein UreH-like transmembrane" evidence="3">
    <location>
        <begin position="9"/>
        <end position="203"/>
    </location>
</feature>
<accession>A0ABW2L9X8</accession>
<reference evidence="5" key="1">
    <citation type="journal article" date="2019" name="Int. J. Syst. Evol. Microbiol.">
        <title>The Global Catalogue of Microorganisms (GCM) 10K type strain sequencing project: providing services to taxonomists for standard genome sequencing and annotation.</title>
        <authorList>
            <consortium name="The Broad Institute Genomics Platform"/>
            <consortium name="The Broad Institute Genome Sequencing Center for Infectious Disease"/>
            <person name="Wu L."/>
            <person name="Ma J."/>
        </authorList>
    </citation>
    <scope>NUCLEOTIDE SEQUENCE [LARGE SCALE GENOMIC DNA]</scope>
    <source>
        <strain evidence="5">CGMCC 4.1467</strain>
    </source>
</reference>
<feature type="signal peptide" evidence="2">
    <location>
        <begin position="1"/>
        <end position="20"/>
    </location>
</feature>
<evidence type="ECO:0000313" key="4">
    <source>
        <dbReference type="EMBL" id="MFC7339192.1"/>
    </source>
</evidence>
<organism evidence="4 5">
    <name type="scientific">Haloferula chungangensis</name>
    <dbReference type="NCBI Taxonomy" id="1048331"/>
    <lineage>
        <taxon>Bacteria</taxon>
        <taxon>Pseudomonadati</taxon>
        <taxon>Verrucomicrobiota</taxon>
        <taxon>Verrucomicrobiia</taxon>
        <taxon>Verrucomicrobiales</taxon>
        <taxon>Verrucomicrobiaceae</taxon>
        <taxon>Haloferula</taxon>
    </lineage>
</organism>
<feature type="transmembrane region" description="Helical" evidence="1">
    <location>
        <begin position="143"/>
        <end position="174"/>
    </location>
</feature>
<dbReference type="EMBL" id="JBHTBS010000013">
    <property type="protein sequence ID" value="MFC7339192.1"/>
    <property type="molecule type" value="Genomic_DNA"/>
</dbReference>
<protein>
    <submittedName>
        <fullName evidence="4">Sulfite exporter TauE/SafE family protein</fullName>
    </submittedName>
</protein>
<evidence type="ECO:0000256" key="2">
    <source>
        <dbReference type="SAM" id="SignalP"/>
    </source>
</evidence>
<keyword evidence="1" id="KW-0812">Transmembrane</keyword>
<feature type="chain" id="PRO_5046911632" evidence="2">
    <location>
        <begin position="21"/>
        <end position="237"/>
    </location>
</feature>
<proteinExistence type="predicted"/>
<gene>
    <name evidence="4" type="ORF">ACFQY0_18505</name>
</gene>
<keyword evidence="2" id="KW-0732">Signal</keyword>
<dbReference type="InterPro" id="IPR039447">
    <property type="entry name" value="UreH-like_TM_dom"/>
</dbReference>
<evidence type="ECO:0000313" key="5">
    <source>
        <dbReference type="Proteomes" id="UP001596472"/>
    </source>
</evidence>